<sequence>MESPTAFFGAVPLGEPQDGPPSVHTRVHDYMNLMRRRGLACLRGLHRGLLRSVLGSGLDIEAAEQGRGLRRGAPQLGGEEVVMDLSLRGSGFSGGRFCLEGKLKPWNLFSSLFFEGEP</sequence>
<proteinExistence type="predicted"/>
<evidence type="ECO:0000313" key="1">
    <source>
        <dbReference type="EMBL" id="CAJ1377775.1"/>
    </source>
</evidence>
<dbReference type="Proteomes" id="UP001178507">
    <property type="component" value="Unassembled WGS sequence"/>
</dbReference>
<comment type="caution">
    <text evidence="1">The sequence shown here is derived from an EMBL/GenBank/DDBJ whole genome shotgun (WGS) entry which is preliminary data.</text>
</comment>
<gene>
    <name evidence="1" type="ORF">EVOR1521_LOCUS6491</name>
</gene>
<dbReference type="AlphaFoldDB" id="A0AA36MRV1"/>
<name>A0AA36MRV1_9DINO</name>
<dbReference type="EMBL" id="CAUJNA010000489">
    <property type="protein sequence ID" value="CAJ1377775.1"/>
    <property type="molecule type" value="Genomic_DNA"/>
</dbReference>
<accession>A0AA36MRV1</accession>
<protein>
    <submittedName>
        <fullName evidence="1">Uncharacterized protein</fullName>
    </submittedName>
</protein>
<evidence type="ECO:0000313" key="2">
    <source>
        <dbReference type="Proteomes" id="UP001178507"/>
    </source>
</evidence>
<keyword evidence="2" id="KW-1185">Reference proteome</keyword>
<reference evidence="1" key="1">
    <citation type="submission" date="2023-08" db="EMBL/GenBank/DDBJ databases">
        <authorList>
            <person name="Chen Y."/>
            <person name="Shah S."/>
            <person name="Dougan E. K."/>
            <person name="Thang M."/>
            <person name="Chan C."/>
        </authorList>
    </citation>
    <scope>NUCLEOTIDE SEQUENCE</scope>
</reference>
<organism evidence="1 2">
    <name type="scientific">Effrenium voratum</name>
    <dbReference type="NCBI Taxonomy" id="2562239"/>
    <lineage>
        <taxon>Eukaryota</taxon>
        <taxon>Sar</taxon>
        <taxon>Alveolata</taxon>
        <taxon>Dinophyceae</taxon>
        <taxon>Suessiales</taxon>
        <taxon>Symbiodiniaceae</taxon>
        <taxon>Effrenium</taxon>
    </lineage>
</organism>